<reference evidence="2 3" key="1">
    <citation type="submission" date="2015-06" db="EMBL/GenBank/DDBJ databases">
        <title>Genome sequencing project of Bacillus galactosidilyticus PL133.</title>
        <authorList>
            <person name="Gaiero J."/>
            <person name="Nicol R."/>
            <person name="Habash M."/>
        </authorList>
    </citation>
    <scope>NUCLEOTIDE SEQUENCE [LARGE SCALE GENOMIC DNA]</scope>
    <source>
        <strain evidence="2 3">PL133</strain>
    </source>
</reference>
<organism evidence="2 3">
    <name type="scientific">Lederbergia galactosidilytica</name>
    <dbReference type="NCBI Taxonomy" id="217031"/>
    <lineage>
        <taxon>Bacteria</taxon>
        <taxon>Bacillati</taxon>
        <taxon>Bacillota</taxon>
        <taxon>Bacilli</taxon>
        <taxon>Bacillales</taxon>
        <taxon>Bacillaceae</taxon>
        <taxon>Lederbergia</taxon>
    </lineage>
</organism>
<keyword evidence="1" id="KW-1133">Transmembrane helix</keyword>
<evidence type="ECO:0000313" key="3">
    <source>
        <dbReference type="Proteomes" id="UP000053881"/>
    </source>
</evidence>
<feature type="transmembrane region" description="Helical" evidence="1">
    <location>
        <begin position="6"/>
        <end position="27"/>
    </location>
</feature>
<keyword evidence="1" id="KW-0472">Membrane</keyword>
<dbReference type="Proteomes" id="UP000053881">
    <property type="component" value="Unassembled WGS sequence"/>
</dbReference>
<evidence type="ECO:0008006" key="4">
    <source>
        <dbReference type="Google" id="ProtNLM"/>
    </source>
</evidence>
<dbReference type="EMBL" id="LGPB01000026">
    <property type="protein sequence ID" value="KRG16864.1"/>
    <property type="molecule type" value="Genomic_DNA"/>
</dbReference>
<accession>A0A0Q9Y7M3</accession>
<comment type="caution">
    <text evidence="2">The sequence shown here is derived from an EMBL/GenBank/DDBJ whole genome shotgun (WGS) entry which is preliminary data.</text>
</comment>
<evidence type="ECO:0000256" key="1">
    <source>
        <dbReference type="SAM" id="Phobius"/>
    </source>
</evidence>
<evidence type="ECO:0000313" key="2">
    <source>
        <dbReference type="EMBL" id="KRG16864.1"/>
    </source>
</evidence>
<dbReference type="AlphaFoldDB" id="A0A0Q9Y7M3"/>
<protein>
    <recommendedName>
        <fullName evidence="4">DUF4845 domain-containing protein</fullName>
    </recommendedName>
</protein>
<keyword evidence="1" id="KW-0812">Transmembrane</keyword>
<name>A0A0Q9Y7M3_9BACI</name>
<gene>
    <name evidence="2" type="ORF">ACA29_03005</name>
</gene>
<proteinExistence type="predicted"/>
<dbReference type="PATRIC" id="fig|217031.4.peg.994"/>
<sequence>MSEMKSALFAILFFIGFIVPGLLMFGIDSLNQNAFMKVTKEITELVQEDAGVSDRVKSVVNDYKQKGYTITFKDQHGQAVNGIVNFGDTVYVTYKYKFKSVFKDQELLSTNKAFIMKRHGNGT</sequence>